<evidence type="ECO:0000313" key="2">
    <source>
        <dbReference type="Proteomes" id="UP000184216"/>
    </source>
</evidence>
<protein>
    <submittedName>
        <fullName evidence="1">Uncharacterized protein</fullName>
    </submittedName>
</protein>
<proteinExistence type="predicted"/>
<dbReference type="EMBL" id="FRBX01000001">
    <property type="protein sequence ID" value="SHL65105.1"/>
    <property type="molecule type" value="Genomic_DNA"/>
</dbReference>
<gene>
    <name evidence="1" type="ORF">SAMN05444387_1149</name>
</gene>
<dbReference type="Proteomes" id="UP000184216">
    <property type="component" value="Unassembled WGS sequence"/>
</dbReference>
<keyword evidence="2" id="KW-1185">Reference proteome</keyword>
<evidence type="ECO:0000313" key="1">
    <source>
        <dbReference type="EMBL" id="SHL65105.1"/>
    </source>
</evidence>
<organism evidence="1 2">
    <name type="scientific">Flavobacterium pectinovorum</name>
    <dbReference type="NCBI Taxonomy" id="29533"/>
    <lineage>
        <taxon>Bacteria</taxon>
        <taxon>Pseudomonadati</taxon>
        <taxon>Bacteroidota</taxon>
        <taxon>Flavobacteriia</taxon>
        <taxon>Flavobacteriales</taxon>
        <taxon>Flavobacteriaceae</taxon>
        <taxon>Flavobacterium</taxon>
    </lineage>
</organism>
<accession>A0ABY1J062</accession>
<name>A0ABY1J062_9FLAO</name>
<sequence>MSLILLKIECTPTLCECVAVVAVANPLDKISNTIISIIKYIYHGIFL</sequence>
<reference evidence="1 2" key="1">
    <citation type="submission" date="2016-11" db="EMBL/GenBank/DDBJ databases">
        <authorList>
            <person name="Varghese N."/>
            <person name="Submissions S."/>
        </authorList>
    </citation>
    <scope>NUCLEOTIDE SEQUENCE [LARGE SCALE GENOMIC DNA]</scope>
    <source>
        <strain evidence="1 2">DSM 6368</strain>
    </source>
</reference>
<comment type="caution">
    <text evidence="1">The sequence shown here is derived from an EMBL/GenBank/DDBJ whole genome shotgun (WGS) entry which is preliminary data.</text>
</comment>